<sequence>MVNMRVICDNGVNVRQLRLIASAVRIADEAYAGRVLGVEIYTHLEISYQKHPEETSN</sequence>
<dbReference type="AlphaFoldDB" id="A0A3B0Z0K5"/>
<organism evidence="1">
    <name type="scientific">hydrothermal vent metagenome</name>
    <dbReference type="NCBI Taxonomy" id="652676"/>
    <lineage>
        <taxon>unclassified sequences</taxon>
        <taxon>metagenomes</taxon>
        <taxon>ecological metagenomes</taxon>
    </lineage>
</organism>
<gene>
    <name evidence="1" type="ORF">MNBD_GAMMA13-2049</name>
</gene>
<protein>
    <submittedName>
        <fullName evidence="1">Uncharacterized protein</fullName>
    </submittedName>
</protein>
<proteinExistence type="predicted"/>
<evidence type="ECO:0000313" key="1">
    <source>
        <dbReference type="EMBL" id="VAW79939.1"/>
    </source>
</evidence>
<name>A0A3B0Z0K5_9ZZZZ</name>
<accession>A0A3B0Z0K5</accession>
<dbReference type="EMBL" id="UOFK01000207">
    <property type="protein sequence ID" value="VAW79939.1"/>
    <property type="molecule type" value="Genomic_DNA"/>
</dbReference>
<reference evidence="1" key="1">
    <citation type="submission" date="2018-06" db="EMBL/GenBank/DDBJ databases">
        <authorList>
            <person name="Zhirakovskaya E."/>
        </authorList>
    </citation>
    <scope>NUCLEOTIDE SEQUENCE</scope>
</reference>